<accession>A0A1G9CPH4</accession>
<dbReference type="Proteomes" id="UP000199433">
    <property type="component" value="Unassembled WGS sequence"/>
</dbReference>
<name>A0A1G9CPH4_9LACT</name>
<gene>
    <name evidence="2" type="ORF">SAMN04488098_10373</name>
</gene>
<dbReference type="EMBL" id="FNFK01000037">
    <property type="protein sequence ID" value="SDK53548.1"/>
    <property type="molecule type" value="Genomic_DNA"/>
</dbReference>
<dbReference type="AlphaFoldDB" id="A0A1G9CPH4"/>
<dbReference type="RefSeq" id="WP_091267761.1">
    <property type="nucleotide sequence ID" value="NZ_FNFK01000037.1"/>
</dbReference>
<evidence type="ECO:0000313" key="3">
    <source>
        <dbReference type="Proteomes" id="UP000199433"/>
    </source>
</evidence>
<organism evidence="2 3">
    <name type="scientific">Alkalibacterium thalassium</name>
    <dbReference type="NCBI Taxonomy" id="426701"/>
    <lineage>
        <taxon>Bacteria</taxon>
        <taxon>Bacillati</taxon>
        <taxon>Bacillota</taxon>
        <taxon>Bacilli</taxon>
        <taxon>Lactobacillales</taxon>
        <taxon>Carnobacteriaceae</taxon>
        <taxon>Alkalibacterium</taxon>
    </lineage>
</organism>
<evidence type="ECO:0000313" key="2">
    <source>
        <dbReference type="EMBL" id="SDK53548.1"/>
    </source>
</evidence>
<dbReference type="OrthoDB" id="2168492at2"/>
<reference evidence="3" key="1">
    <citation type="submission" date="2016-10" db="EMBL/GenBank/DDBJ databases">
        <authorList>
            <person name="Varghese N."/>
            <person name="Submissions S."/>
        </authorList>
    </citation>
    <scope>NUCLEOTIDE SEQUENCE [LARGE SCALE GENOMIC DNA]</scope>
    <source>
        <strain evidence="3">DSM 19181</strain>
    </source>
</reference>
<keyword evidence="3" id="KW-1185">Reference proteome</keyword>
<sequence length="76" mass="8510">MEIGLYDLIKVSIEIKWPILLVELIFFLSGIVLIYSGIKTRHVSKTTSIISIVTGVLVILASIYSIIVTMLFGLNW</sequence>
<keyword evidence="1" id="KW-0472">Membrane</keyword>
<dbReference type="STRING" id="426701.SAMN04488098_10373"/>
<feature type="transmembrane region" description="Helical" evidence="1">
    <location>
        <begin position="50"/>
        <end position="74"/>
    </location>
</feature>
<keyword evidence="1" id="KW-0812">Transmembrane</keyword>
<keyword evidence="1" id="KW-1133">Transmembrane helix</keyword>
<feature type="transmembrane region" description="Helical" evidence="1">
    <location>
        <begin position="15"/>
        <end position="38"/>
    </location>
</feature>
<evidence type="ECO:0000256" key="1">
    <source>
        <dbReference type="SAM" id="Phobius"/>
    </source>
</evidence>
<protein>
    <submittedName>
        <fullName evidence="2">Uncharacterized protein</fullName>
    </submittedName>
</protein>
<proteinExistence type="predicted"/>